<dbReference type="EMBL" id="CM042047">
    <property type="protein sequence ID" value="KAI3769685.1"/>
    <property type="molecule type" value="Genomic_DNA"/>
</dbReference>
<organism evidence="1 2">
    <name type="scientific">Arctium lappa</name>
    <name type="common">Greater burdock</name>
    <name type="synonym">Lappa major</name>
    <dbReference type="NCBI Taxonomy" id="4217"/>
    <lineage>
        <taxon>Eukaryota</taxon>
        <taxon>Viridiplantae</taxon>
        <taxon>Streptophyta</taxon>
        <taxon>Embryophyta</taxon>
        <taxon>Tracheophyta</taxon>
        <taxon>Spermatophyta</taxon>
        <taxon>Magnoliopsida</taxon>
        <taxon>eudicotyledons</taxon>
        <taxon>Gunneridae</taxon>
        <taxon>Pentapetalae</taxon>
        <taxon>asterids</taxon>
        <taxon>campanulids</taxon>
        <taxon>Asterales</taxon>
        <taxon>Asteraceae</taxon>
        <taxon>Carduoideae</taxon>
        <taxon>Cardueae</taxon>
        <taxon>Arctiinae</taxon>
        <taxon>Arctium</taxon>
    </lineage>
</organism>
<reference evidence="1 2" key="2">
    <citation type="journal article" date="2022" name="Mol. Ecol. Resour.">
        <title>The genomes of chicory, endive, great burdock and yacon provide insights into Asteraceae paleo-polyploidization history and plant inulin production.</title>
        <authorList>
            <person name="Fan W."/>
            <person name="Wang S."/>
            <person name="Wang H."/>
            <person name="Wang A."/>
            <person name="Jiang F."/>
            <person name="Liu H."/>
            <person name="Zhao H."/>
            <person name="Xu D."/>
            <person name="Zhang Y."/>
        </authorList>
    </citation>
    <scope>NUCLEOTIDE SEQUENCE [LARGE SCALE GENOMIC DNA]</scope>
    <source>
        <strain evidence="2">cv. Niubang</strain>
    </source>
</reference>
<evidence type="ECO:0000313" key="1">
    <source>
        <dbReference type="EMBL" id="KAI3769685.1"/>
    </source>
</evidence>
<keyword evidence="2" id="KW-1185">Reference proteome</keyword>
<name>A0ACB9FFQ3_ARCLA</name>
<proteinExistence type="predicted"/>
<evidence type="ECO:0000313" key="2">
    <source>
        <dbReference type="Proteomes" id="UP001055879"/>
    </source>
</evidence>
<sequence>MWRNKTYDSFYTGPLTFLTLLYVKSVVCDIKDLPNGVPPLRRWSMDHLRQRLATGIKEGGLRMEKLKHLLASMPRPIRQTQAKDVPSTSRHHATLTPLRWSFNYALKNGNTLLIQDIVMELNDKLALLMRTKVDARTLIVRAKEIFPDESLFERYEDELTTLFNEHGLGGSSEKRAKPVQI</sequence>
<comment type="caution">
    <text evidence="1">The sequence shown here is derived from an EMBL/GenBank/DDBJ whole genome shotgun (WGS) entry which is preliminary data.</text>
</comment>
<protein>
    <submittedName>
        <fullName evidence="1">Uncharacterized protein</fullName>
    </submittedName>
</protein>
<dbReference type="Proteomes" id="UP001055879">
    <property type="component" value="Linkage Group LG01"/>
</dbReference>
<accession>A0ACB9FFQ3</accession>
<gene>
    <name evidence="1" type="ORF">L6452_00795</name>
</gene>
<reference evidence="2" key="1">
    <citation type="journal article" date="2022" name="Mol. Ecol. Resour.">
        <title>The genomes of chicory, endive, great burdock and yacon provide insights into Asteraceae palaeo-polyploidization history and plant inulin production.</title>
        <authorList>
            <person name="Fan W."/>
            <person name="Wang S."/>
            <person name="Wang H."/>
            <person name="Wang A."/>
            <person name="Jiang F."/>
            <person name="Liu H."/>
            <person name="Zhao H."/>
            <person name="Xu D."/>
            <person name="Zhang Y."/>
        </authorList>
    </citation>
    <scope>NUCLEOTIDE SEQUENCE [LARGE SCALE GENOMIC DNA]</scope>
    <source>
        <strain evidence="2">cv. Niubang</strain>
    </source>
</reference>